<proteinExistence type="predicted"/>
<dbReference type="RefSeq" id="WP_234852377.1">
    <property type="nucleotide sequence ID" value="NZ_JBBMFM010000019.1"/>
</dbReference>
<gene>
    <name evidence="2" type="ORF">WMQ36_07625</name>
</gene>
<feature type="domain" description="Peptidase M28" evidence="1">
    <location>
        <begin position="70"/>
        <end position="237"/>
    </location>
</feature>
<evidence type="ECO:0000313" key="3">
    <source>
        <dbReference type="Proteomes" id="UP001454086"/>
    </source>
</evidence>
<keyword evidence="3" id="KW-1185">Reference proteome</keyword>
<dbReference type="SUPFAM" id="SSF53187">
    <property type="entry name" value="Zn-dependent exopeptidases"/>
    <property type="match status" value="1"/>
</dbReference>
<name>A0ABV1D384_9FIRM</name>
<sequence>MAQREAEDLIMEIKRHLETLAQKDPDLRRQALADVLDAEGLSCFLQEDEPSFKNPRGTVNYILDPWQDAPSLLFCAHYDAVPGSFGANDNAAALCILIDLAKDLKENGVPARFAFFDGEETGNSGSRLYVSCLDRQAPDKQGLLKQEPDRQVIRRQDLTGVVNLDVCGFGDTIAICGKGNENKPVFGPFCDKALLGRHNAQVLKYLPRSDEASFAGSRIPALSLCAIPRWDIQYLKAMATYGDGFLGRPPEFDMMMEQMEVSTTMHGGYRDHPEYVEPEAMSRIYHYLREAVTAPPAGRKKLFGLL</sequence>
<reference evidence="2 3" key="1">
    <citation type="submission" date="2024-03" db="EMBL/GenBank/DDBJ databases">
        <title>Human intestinal bacterial collection.</title>
        <authorList>
            <person name="Pauvert C."/>
            <person name="Hitch T.C.A."/>
            <person name="Clavel T."/>
        </authorList>
    </citation>
    <scope>NUCLEOTIDE SEQUENCE [LARGE SCALE GENOMIC DNA]</scope>
    <source>
        <strain evidence="2 3">CLA-SR-H021</strain>
    </source>
</reference>
<dbReference type="PANTHER" id="PTHR12147">
    <property type="entry name" value="METALLOPEPTIDASE M28 FAMILY MEMBER"/>
    <property type="match status" value="1"/>
</dbReference>
<evidence type="ECO:0000259" key="1">
    <source>
        <dbReference type="Pfam" id="PF04389"/>
    </source>
</evidence>
<dbReference type="EMBL" id="JBBMFM010000019">
    <property type="protein sequence ID" value="MEQ2424838.1"/>
    <property type="molecule type" value="Genomic_DNA"/>
</dbReference>
<protein>
    <submittedName>
        <fullName evidence="2">M28 family peptidase</fullName>
    </submittedName>
</protein>
<dbReference type="PANTHER" id="PTHR12147:SF26">
    <property type="entry name" value="PEPTIDASE M28 DOMAIN-CONTAINING PROTEIN"/>
    <property type="match status" value="1"/>
</dbReference>
<evidence type="ECO:0000313" key="2">
    <source>
        <dbReference type="EMBL" id="MEQ2424838.1"/>
    </source>
</evidence>
<dbReference type="InterPro" id="IPR007484">
    <property type="entry name" value="Peptidase_M28"/>
</dbReference>
<dbReference type="InterPro" id="IPR045175">
    <property type="entry name" value="M28_fam"/>
</dbReference>
<dbReference type="Proteomes" id="UP001454086">
    <property type="component" value="Unassembled WGS sequence"/>
</dbReference>
<comment type="caution">
    <text evidence="2">The sequence shown here is derived from an EMBL/GenBank/DDBJ whole genome shotgun (WGS) entry which is preliminary data.</text>
</comment>
<dbReference type="Gene3D" id="3.40.630.10">
    <property type="entry name" value="Zn peptidases"/>
    <property type="match status" value="1"/>
</dbReference>
<organism evidence="2 3">
    <name type="scientific">Enterocloster hominis</name>
    <name type="common">ex Hitch et al. 2024</name>
    <dbReference type="NCBI Taxonomy" id="1917870"/>
    <lineage>
        <taxon>Bacteria</taxon>
        <taxon>Bacillati</taxon>
        <taxon>Bacillota</taxon>
        <taxon>Clostridia</taxon>
        <taxon>Lachnospirales</taxon>
        <taxon>Lachnospiraceae</taxon>
        <taxon>Enterocloster</taxon>
    </lineage>
</organism>
<accession>A0ABV1D384</accession>
<dbReference type="Pfam" id="PF04389">
    <property type="entry name" value="Peptidase_M28"/>
    <property type="match status" value="1"/>
</dbReference>